<dbReference type="InterPro" id="IPR036097">
    <property type="entry name" value="HisK_dim/P_sf"/>
</dbReference>
<dbReference type="CDD" id="cd06225">
    <property type="entry name" value="HAMP"/>
    <property type="match status" value="1"/>
</dbReference>
<keyword evidence="6 14" id="KW-0808">Transferase</keyword>
<dbReference type="CDD" id="cd00075">
    <property type="entry name" value="HATPase"/>
    <property type="match status" value="1"/>
</dbReference>
<comment type="catalytic activity">
    <reaction evidence="1 14">
        <text>ATP + protein L-histidine = ADP + protein N-phospho-L-histidine.</text>
        <dbReference type="EC" id="2.7.13.3"/>
    </reaction>
</comment>
<evidence type="ECO:0000256" key="3">
    <source>
        <dbReference type="ARBA" id="ARBA00022475"/>
    </source>
</evidence>
<dbReference type="InterPro" id="IPR004358">
    <property type="entry name" value="Sig_transdc_His_kin-like_C"/>
</dbReference>
<comment type="subcellular location">
    <subcellularLocation>
        <location evidence="2">Cell inner membrane</location>
        <topology evidence="2">Multi-pass membrane protein</topology>
    </subcellularLocation>
</comment>
<dbReference type="InterPro" id="IPR003660">
    <property type="entry name" value="HAMP_dom"/>
</dbReference>
<dbReference type="PROSITE" id="PS50885">
    <property type="entry name" value="HAMP"/>
    <property type="match status" value="1"/>
</dbReference>
<dbReference type="InterPro" id="IPR006290">
    <property type="entry name" value="CztS_silS_copS"/>
</dbReference>
<dbReference type="Pfam" id="PF02518">
    <property type="entry name" value="HATPase_c"/>
    <property type="match status" value="1"/>
</dbReference>
<keyword evidence="7 14" id="KW-0812">Transmembrane</keyword>
<dbReference type="FunFam" id="3.30.565.10:FF:000006">
    <property type="entry name" value="Sensor histidine kinase WalK"/>
    <property type="match status" value="1"/>
</dbReference>
<gene>
    <name evidence="17" type="ORF">HHL15_16255</name>
</gene>
<dbReference type="PANTHER" id="PTHR45436:SF15">
    <property type="entry name" value="SENSOR HISTIDINE KINASE CUSS"/>
    <property type="match status" value="1"/>
</dbReference>
<evidence type="ECO:0000256" key="1">
    <source>
        <dbReference type="ARBA" id="ARBA00000085"/>
    </source>
</evidence>
<keyword evidence="11 14" id="KW-1133">Transmembrane helix</keyword>
<dbReference type="PRINTS" id="PR00344">
    <property type="entry name" value="BCTRLSENSOR"/>
</dbReference>
<organism evidence="17 18">
    <name type="scientific">Zoogloea dura</name>
    <dbReference type="NCBI Taxonomy" id="2728840"/>
    <lineage>
        <taxon>Bacteria</taxon>
        <taxon>Pseudomonadati</taxon>
        <taxon>Pseudomonadota</taxon>
        <taxon>Betaproteobacteria</taxon>
        <taxon>Rhodocyclales</taxon>
        <taxon>Zoogloeaceae</taxon>
        <taxon>Zoogloea</taxon>
    </lineage>
</organism>
<evidence type="ECO:0000259" key="16">
    <source>
        <dbReference type="PROSITE" id="PS50885"/>
    </source>
</evidence>
<reference evidence="17 18" key="1">
    <citation type="submission" date="2020-04" db="EMBL/GenBank/DDBJ databases">
        <title>Zoogloea sp. G-4-1-14 isolated from soil.</title>
        <authorList>
            <person name="Dahal R.H."/>
        </authorList>
    </citation>
    <scope>NUCLEOTIDE SEQUENCE [LARGE SCALE GENOMIC DNA]</scope>
    <source>
        <strain evidence="17 18">G-4-1-14</strain>
    </source>
</reference>
<evidence type="ECO:0000256" key="6">
    <source>
        <dbReference type="ARBA" id="ARBA00022679"/>
    </source>
</evidence>
<feature type="domain" description="Histidine kinase" evidence="15">
    <location>
        <begin position="250"/>
        <end position="461"/>
    </location>
</feature>
<dbReference type="Proteomes" id="UP000580043">
    <property type="component" value="Unassembled WGS sequence"/>
</dbReference>
<proteinExistence type="predicted"/>
<name>A0A848G4Z4_9RHOO</name>
<comment type="caution">
    <text evidence="17">The sequence shown here is derived from an EMBL/GenBank/DDBJ whole genome shotgun (WGS) entry which is preliminary data.</text>
</comment>
<keyword evidence="10 14" id="KW-0067">ATP-binding</keyword>
<dbReference type="InterPro" id="IPR048590">
    <property type="entry name" value="CusS-like_sensor"/>
</dbReference>
<keyword evidence="9 14" id="KW-0418">Kinase</keyword>
<dbReference type="Gene3D" id="6.10.340.10">
    <property type="match status" value="1"/>
</dbReference>
<evidence type="ECO:0000256" key="8">
    <source>
        <dbReference type="ARBA" id="ARBA00022741"/>
    </source>
</evidence>
<dbReference type="SMART" id="SM00304">
    <property type="entry name" value="HAMP"/>
    <property type="match status" value="1"/>
</dbReference>
<dbReference type="GO" id="GO:0005886">
    <property type="term" value="C:plasma membrane"/>
    <property type="evidence" value="ECO:0007669"/>
    <property type="project" value="UniProtKB-SubCell"/>
</dbReference>
<dbReference type="EC" id="2.7.13.3" evidence="14"/>
<dbReference type="InterPro" id="IPR003661">
    <property type="entry name" value="HisK_dim/P_dom"/>
</dbReference>
<dbReference type="InterPro" id="IPR050428">
    <property type="entry name" value="TCS_sensor_his_kinase"/>
</dbReference>
<dbReference type="Pfam" id="PF00672">
    <property type="entry name" value="HAMP"/>
    <property type="match status" value="1"/>
</dbReference>
<dbReference type="Gene3D" id="1.10.287.130">
    <property type="match status" value="1"/>
</dbReference>
<evidence type="ECO:0000256" key="11">
    <source>
        <dbReference type="ARBA" id="ARBA00022989"/>
    </source>
</evidence>
<evidence type="ECO:0000256" key="2">
    <source>
        <dbReference type="ARBA" id="ARBA00004429"/>
    </source>
</evidence>
<dbReference type="Pfam" id="PF21085">
    <property type="entry name" value="CusS"/>
    <property type="match status" value="1"/>
</dbReference>
<evidence type="ECO:0000256" key="13">
    <source>
        <dbReference type="ARBA" id="ARBA00023136"/>
    </source>
</evidence>
<keyword evidence="5" id="KW-0597">Phosphoprotein</keyword>
<dbReference type="Gene3D" id="3.30.565.10">
    <property type="entry name" value="Histidine kinase-like ATPase, C-terminal domain"/>
    <property type="match status" value="1"/>
</dbReference>
<evidence type="ECO:0000313" key="18">
    <source>
        <dbReference type="Proteomes" id="UP000580043"/>
    </source>
</evidence>
<dbReference type="CDD" id="cd00082">
    <property type="entry name" value="HisKA"/>
    <property type="match status" value="1"/>
</dbReference>
<dbReference type="EMBL" id="JABBGA010000014">
    <property type="protein sequence ID" value="NML27307.1"/>
    <property type="molecule type" value="Genomic_DNA"/>
</dbReference>
<comment type="function">
    <text evidence="14">Member of a two-component regulatory system.</text>
</comment>
<keyword evidence="3 14" id="KW-1003">Cell membrane</keyword>
<dbReference type="InterPro" id="IPR036890">
    <property type="entry name" value="HATPase_C_sf"/>
</dbReference>
<dbReference type="RefSeq" id="WP_169146843.1">
    <property type="nucleotide sequence ID" value="NZ_JABBGA010000014.1"/>
</dbReference>
<evidence type="ECO:0000256" key="14">
    <source>
        <dbReference type="RuleBase" id="RU364088"/>
    </source>
</evidence>
<dbReference type="PANTHER" id="PTHR45436">
    <property type="entry name" value="SENSOR HISTIDINE KINASE YKOH"/>
    <property type="match status" value="1"/>
</dbReference>
<evidence type="ECO:0000256" key="9">
    <source>
        <dbReference type="ARBA" id="ARBA00022777"/>
    </source>
</evidence>
<dbReference type="SMART" id="SM00388">
    <property type="entry name" value="HisKA"/>
    <property type="match status" value="1"/>
</dbReference>
<evidence type="ECO:0000313" key="17">
    <source>
        <dbReference type="EMBL" id="NML27307.1"/>
    </source>
</evidence>
<dbReference type="AlphaFoldDB" id="A0A848G4Z4"/>
<evidence type="ECO:0000256" key="4">
    <source>
        <dbReference type="ARBA" id="ARBA00022519"/>
    </source>
</evidence>
<keyword evidence="4 14" id="KW-0997">Cell inner membrane</keyword>
<protein>
    <recommendedName>
        <fullName evidence="14">Sensor protein</fullName>
        <ecNumber evidence="14">2.7.13.3</ecNumber>
    </recommendedName>
</protein>
<dbReference type="SUPFAM" id="SSF47384">
    <property type="entry name" value="Homodimeric domain of signal transducing histidine kinase"/>
    <property type="match status" value="1"/>
</dbReference>
<evidence type="ECO:0000256" key="5">
    <source>
        <dbReference type="ARBA" id="ARBA00022553"/>
    </source>
</evidence>
<dbReference type="InterPro" id="IPR005467">
    <property type="entry name" value="His_kinase_dom"/>
</dbReference>
<keyword evidence="18" id="KW-1185">Reference proteome</keyword>
<dbReference type="SMART" id="SM00387">
    <property type="entry name" value="HATPase_c"/>
    <property type="match status" value="1"/>
</dbReference>
<keyword evidence="12 14" id="KW-0902">Two-component regulatory system</keyword>
<keyword evidence="13 14" id="KW-0472">Membrane</keyword>
<evidence type="ECO:0000256" key="10">
    <source>
        <dbReference type="ARBA" id="ARBA00022840"/>
    </source>
</evidence>
<evidence type="ECO:0000256" key="12">
    <source>
        <dbReference type="ARBA" id="ARBA00023012"/>
    </source>
</evidence>
<keyword evidence="8 14" id="KW-0547">Nucleotide-binding</keyword>
<dbReference type="SUPFAM" id="SSF55874">
    <property type="entry name" value="ATPase domain of HSP90 chaperone/DNA topoisomerase II/histidine kinase"/>
    <property type="match status" value="1"/>
</dbReference>
<evidence type="ECO:0000259" key="15">
    <source>
        <dbReference type="PROSITE" id="PS50109"/>
    </source>
</evidence>
<dbReference type="PROSITE" id="PS50109">
    <property type="entry name" value="HIS_KIN"/>
    <property type="match status" value="1"/>
</dbReference>
<sequence length="461" mass="49984">MKLPFGRSVTARLTLLFAVVSSSVLLVLGLVIASLVEHHFEDMDLELLEGKLELIRHAVVKARAGGDLEAMAEPLEAALVGHHGLAVGVWRADGQPVYVSAEAAFPADSIPPAGDKPFPRTWEGDDGQRYRGLQGLAPTGRDGEAPARVAVSTGLAHHDHFMQSFRLAMWTVVSVAALLSGLLGWVAARRGLAPLRDIVRHAADITASKLDQRLADDAIPEELAEVVRTLNAMLARLESSFQRLSDFSSDIAHELRTPVSNLLTQTQVTLSRARSLAEYQDVLASNAEEFERLSRTIADMLFLAKADNRLLIPTREPVHLGTEVRGLLEFYEALADEKALVLSCTGSAEVSGDRLMLRRAISNLLSNAVRHTPAHGHIAVELESDGQTARLRVENSGPGIAPEHLPRLFDRFYRADASRQHSGEGSGLGLAISLSIIQAHGGDIEVRSEAGLTVFELRLPR</sequence>
<dbReference type="InterPro" id="IPR003594">
    <property type="entry name" value="HATPase_dom"/>
</dbReference>
<dbReference type="GO" id="GO:0005524">
    <property type="term" value="F:ATP binding"/>
    <property type="evidence" value="ECO:0007669"/>
    <property type="project" value="UniProtKB-KW"/>
</dbReference>
<accession>A0A848G4Z4</accession>
<dbReference type="GO" id="GO:0000155">
    <property type="term" value="F:phosphorelay sensor kinase activity"/>
    <property type="evidence" value="ECO:0007669"/>
    <property type="project" value="InterPro"/>
</dbReference>
<feature type="transmembrane region" description="Helical" evidence="14">
    <location>
        <begin position="167"/>
        <end position="188"/>
    </location>
</feature>
<dbReference type="Pfam" id="PF00512">
    <property type="entry name" value="HisKA"/>
    <property type="match status" value="1"/>
</dbReference>
<dbReference type="NCBIfam" id="TIGR01386">
    <property type="entry name" value="cztS_silS_copS"/>
    <property type="match status" value="1"/>
</dbReference>
<feature type="domain" description="HAMP" evidence="16">
    <location>
        <begin position="189"/>
        <end position="242"/>
    </location>
</feature>
<evidence type="ECO:0000256" key="7">
    <source>
        <dbReference type="ARBA" id="ARBA00022692"/>
    </source>
</evidence>